<dbReference type="EMBL" id="FQVE01000004">
    <property type="protein sequence ID" value="SHG15081.1"/>
    <property type="molecule type" value="Genomic_DNA"/>
</dbReference>
<dbReference type="EMBL" id="JPRI01000012">
    <property type="protein sequence ID" value="KFF23297.1"/>
    <property type="molecule type" value="Genomic_DNA"/>
</dbReference>
<evidence type="ECO:0000313" key="3">
    <source>
        <dbReference type="EMBL" id="SHG15081.1"/>
    </source>
</evidence>
<name>A0A1M5HGM6_9FLAO</name>
<evidence type="ECO:0000313" key="2">
    <source>
        <dbReference type="EMBL" id="KFF23297.1"/>
    </source>
</evidence>
<dbReference type="Proteomes" id="UP000184108">
    <property type="component" value="Unassembled WGS sequence"/>
</dbReference>
<feature type="signal peptide" evidence="1">
    <location>
        <begin position="1"/>
        <end position="18"/>
    </location>
</feature>
<gene>
    <name evidence="2" type="ORF">IW16_23720</name>
    <name evidence="3" type="ORF">SAMN02787073_3696</name>
</gene>
<evidence type="ECO:0000256" key="1">
    <source>
        <dbReference type="SAM" id="SignalP"/>
    </source>
</evidence>
<dbReference type="RefSeq" id="WP_034750135.1">
    <property type="nucleotide sequence ID" value="NZ_FQVE01000004.1"/>
</dbReference>
<keyword evidence="4" id="KW-1185">Reference proteome</keyword>
<reference evidence="3" key="3">
    <citation type="submission" date="2016-11" db="EMBL/GenBank/DDBJ databases">
        <authorList>
            <person name="Jaros S."/>
            <person name="Januszkiewicz K."/>
            <person name="Wedrychowicz H."/>
        </authorList>
    </citation>
    <scope>NUCLEOTIDE SEQUENCE [LARGE SCALE GENOMIC DNA]</scope>
    <source>
        <strain evidence="3">YR203</strain>
    </source>
</reference>
<dbReference type="OrthoDB" id="1242646at2"/>
<reference evidence="5" key="2">
    <citation type="submission" date="2016-11" db="EMBL/GenBank/DDBJ databases">
        <authorList>
            <person name="Varghese N."/>
            <person name="Submissions S."/>
        </authorList>
    </citation>
    <scope>NUCLEOTIDE SEQUENCE [LARGE SCALE GENOMIC DNA]</scope>
    <source>
        <strain evidence="5">YR203</strain>
    </source>
</reference>
<reference evidence="2 4" key="1">
    <citation type="submission" date="2014-07" db="EMBL/GenBank/DDBJ databases">
        <title>Genome of Chryseobacterium vrystaatense LMG 22846.</title>
        <authorList>
            <person name="Pipes S.E."/>
            <person name="Stropko S.J."/>
            <person name="Newman J.D."/>
        </authorList>
    </citation>
    <scope>NUCLEOTIDE SEQUENCE [LARGE SCALE GENOMIC DNA]</scope>
    <source>
        <strain evidence="2 4">LMG 22846</strain>
    </source>
</reference>
<evidence type="ECO:0000313" key="5">
    <source>
        <dbReference type="Proteomes" id="UP000184108"/>
    </source>
</evidence>
<accession>A0A1M5HGM6</accession>
<dbReference type="AlphaFoldDB" id="A0A1M5HGM6"/>
<evidence type="ECO:0000313" key="4">
    <source>
        <dbReference type="Proteomes" id="UP000028719"/>
    </source>
</evidence>
<dbReference type="Proteomes" id="UP000028719">
    <property type="component" value="Unassembled WGS sequence"/>
</dbReference>
<sequence length="118" mass="13124">MKQILIFLFSIFYFPAFAQMGINTEAPKATLDIKAKKEVLSIDGLIPPRLTLEELTAKGDHLYGPEQDGAIIYITNISAGNSQGQREFIQSKGLYIYDATFIGPNEGRWMCIYCIGAV</sequence>
<proteinExistence type="predicted"/>
<organism evidence="3 5">
    <name type="scientific">Chryseobacterium vrystaatense</name>
    <dbReference type="NCBI Taxonomy" id="307480"/>
    <lineage>
        <taxon>Bacteria</taxon>
        <taxon>Pseudomonadati</taxon>
        <taxon>Bacteroidota</taxon>
        <taxon>Flavobacteriia</taxon>
        <taxon>Flavobacteriales</taxon>
        <taxon>Weeksellaceae</taxon>
        <taxon>Chryseobacterium group</taxon>
        <taxon>Chryseobacterium</taxon>
    </lineage>
</organism>
<feature type="chain" id="PRO_5009910786" evidence="1">
    <location>
        <begin position="19"/>
        <end position="118"/>
    </location>
</feature>
<protein>
    <submittedName>
        <fullName evidence="3">Uncharacterized protein</fullName>
    </submittedName>
</protein>
<keyword evidence="1" id="KW-0732">Signal</keyword>